<feature type="compositionally biased region" description="Polar residues" evidence="1">
    <location>
        <begin position="1630"/>
        <end position="1645"/>
    </location>
</feature>
<feature type="compositionally biased region" description="Polar residues" evidence="1">
    <location>
        <begin position="2203"/>
        <end position="2225"/>
    </location>
</feature>
<evidence type="ECO:0000313" key="2">
    <source>
        <dbReference type="Proteomes" id="UP001652620"/>
    </source>
</evidence>
<feature type="compositionally biased region" description="Basic and acidic residues" evidence="1">
    <location>
        <begin position="1021"/>
        <end position="1039"/>
    </location>
</feature>
<feature type="region of interest" description="Disordered" evidence="1">
    <location>
        <begin position="1"/>
        <end position="61"/>
    </location>
</feature>
<feature type="compositionally biased region" description="Basic and acidic residues" evidence="1">
    <location>
        <begin position="397"/>
        <end position="430"/>
    </location>
</feature>
<feature type="region of interest" description="Disordered" evidence="1">
    <location>
        <begin position="1316"/>
        <end position="1476"/>
    </location>
</feature>
<feature type="compositionally biased region" description="Polar residues" evidence="1">
    <location>
        <begin position="649"/>
        <end position="668"/>
    </location>
</feature>
<feature type="region of interest" description="Disordered" evidence="1">
    <location>
        <begin position="649"/>
        <end position="692"/>
    </location>
</feature>
<feature type="compositionally biased region" description="Basic and acidic residues" evidence="1">
    <location>
        <begin position="246"/>
        <end position="258"/>
    </location>
</feature>
<feature type="compositionally biased region" description="Polar residues" evidence="1">
    <location>
        <begin position="2132"/>
        <end position="2143"/>
    </location>
</feature>
<feature type="compositionally biased region" description="Basic and acidic residues" evidence="1">
    <location>
        <begin position="1661"/>
        <end position="1678"/>
    </location>
</feature>
<organism evidence="2 3">
    <name type="scientific">Bactrocera dorsalis</name>
    <name type="common">Oriental fruit fly</name>
    <name type="synonym">Dacus dorsalis</name>
    <dbReference type="NCBI Taxonomy" id="27457"/>
    <lineage>
        <taxon>Eukaryota</taxon>
        <taxon>Metazoa</taxon>
        <taxon>Ecdysozoa</taxon>
        <taxon>Arthropoda</taxon>
        <taxon>Hexapoda</taxon>
        <taxon>Insecta</taxon>
        <taxon>Pterygota</taxon>
        <taxon>Neoptera</taxon>
        <taxon>Endopterygota</taxon>
        <taxon>Diptera</taxon>
        <taxon>Brachycera</taxon>
        <taxon>Muscomorpha</taxon>
        <taxon>Tephritoidea</taxon>
        <taxon>Tephritidae</taxon>
        <taxon>Bactrocera</taxon>
        <taxon>Bactrocera</taxon>
    </lineage>
</organism>
<reference evidence="3" key="1">
    <citation type="submission" date="2025-08" db="UniProtKB">
        <authorList>
            <consortium name="RefSeq"/>
        </authorList>
    </citation>
    <scope>IDENTIFICATION</scope>
    <source>
        <tissue evidence="3">Adult</tissue>
    </source>
</reference>
<feature type="compositionally biased region" description="Polar residues" evidence="1">
    <location>
        <begin position="118"/>
        <end position="127"/>
    </location>
</feature>
<dbReference type="OrthoDB" id="10402510at2759"/>
<dbReference type="KEGG" id="bdr:105227329"/>
<feature type="compositionally biased region" description="Polar residues" evidence="1">
    <location>
        <begin position="1378"/>
        <end position="1395"/>
    </location>
</feature>
<gene>
    <name evidence="3" type="primary">LOC105227329</name>
</gene>
<feature type="compositionally biased region" description="Polar residues" evidence="1">
    <location>
        <begin position="223"/>
        <end position="233"/>
    </location>
</feature>
<accession>A0A6I9V647</accession>
<feature type="compositionally biased region" description="Basic and acidic residues" evidence="1">
    <location>
        <begin position="1544"/>
        <end position="1556"/>
    </location>
</feature>
<feature type="compositionally biased region" description="Low complexity" evidence="1">
    <location>
        <begin position="1534"/>
        <end position="1543"/>
    </location>
</feature>
<feature type="region of interest" description="Disordered" evidence="1">
    <location>
        <begin position="1630"/>
        <end position="1711"/>
    </location>
</feature>
<feature type="compositionally biased region" description="Polar residues" evidence="1">
    <location>
        <begin position="387"/>
        <end position="396"/>
    </location>
</feature>
<feature type="compositionally biased region" description="Low complexity" evidence="1">
    <location>
        <begin position="2088"/>
        <end position="2117"/>
    </location>
</feature>
<feature type="region of interest" description="Disordered" evidence="1">
    <location>
        <begin position="2320"/>
        <end position="2342"/>
    </location>
</feature>
<feature type="region of interest" description="Disordered" evidence="1">
    <location>
        <begin position="2003"/>
        <end position="2155"/>
    </location>
</feature>
<name>A0A6I9V647_BACDO</name>
<proteinExistence type="predicted"/>
<keyword evidence="2" id="KW-1185">Reference proteome</keyword>
<dbReference type="GeneID" id="105227329"/>
<feature type="compositionally biased region" description="Polar residues" evidence="1">
    <location>
        <begin position="1040"/>
        <end position="1049"/>
    </location>
</feature>
<sequence>MRRTRPHLQEISSPSTASPLRTRQRTTSSPSLESPDEQLIIETGEHSQPYSPSDTIESMALSSVMSTPVEFIATEESLPVPDVLKVKEIPPEAGGSSNQLSAAQKEKHIAGGELSPICISSESTNDSDCVVVDESTQPKKEQSQRKRRASPYHYHFWRPRSPFKSFKKKKQSESREREQSASGSRVYAKPSVESRSTQNVIAEAKKTGNYSETSARKKDTKQPKNPNTDSNIAASGDNKPKASTKQTKEDILETKSVNKESNSPQKSTTDETKLKASIKKRKKAKSKKRHATKSKASTQQASVQISEEQRIEKDSNPAQKSSASTNIKVRESDGNKSKHSSIPTKAKVPHEYKKEPQKSLTTSETKHSKTSTITKDKKDGKDYKSTQDTLVSTKTLQTKDETQTARSVTKTDSKLSERTTNKDKKSKSTEPKTSSVPKNVAKAGSDSKRPSKSAESKETERQLVSVVTERADIDDNIPKTSLPKAKETKTAQKMSFVDIVKALMPRIKSRRHALTISQEVAARINRQPLYQPQSLTSRLLRSVGVQTAMNWYHIIPLHRDASTCSLRELIRIAVQYERQVLGKTATHNLPIHIAKCPQRPLNTIRPDISAATTSRSAETDLRWFELVQVLESPGQRFYCRAILPRKNTSSGQTTQLTAGNSQTTGESNTTRQTRVTTAQAPHTTQSRVEVTSTATQYDLQTTTSNVAVGTDDHDPEIVIRTDVAVGTDNSQNIPEIPEARKVTAATQTQPISTKTQSTSCDVPEQVNAATQYDPPPLVSEPITQVLIETTDGEVNTLARLCQLTMSASQATHTSVQTTGFEVDTLSSLCRVAMSEPASKHASIQTIGIEVKTQATLTDATERPTNEQFSQWEPHFDVVDISNTPTNSKREILSEIPSDDVTTLSSDSSEGPWDVRNLRENINEIDKECMFTFTNVELHSDASLDIRPSTSEPALHRLNALKKDSIWQSKPNFSARRNSNSSSETVELAIWQEIECMKKAKSANVISDTQTTQTASRQQIKPTKDKRCTQNTEHDEKNSRDQNINVQNQPPNFNELALQRPAPFTPIQRIPCVSLDRLLSTKYRDVERQITRRYSDSECGISKTHLSVGRQLQLIYNYVSDVREILARREVINNLYAQLGNLNPNIVWAGRLSQSVDINITIRHILGLTSNITDRIGDYLKVSEFCSLKVLQDNIANLTADGEIVLSISYLLPQNAKFTEGYEIVFSELKATLKESKVAIVKREDIEVYLYPLDARATFNCGTHSEEWIEFLNNEHRPDLLLAFIIHSKRMMSSPFSDLFDQTVKRGSKASQIITGAEAANQSNTEGSKNNGSEVQNQMKSEENVPDPGPSTESSASKATEVQNEPTSAVTVPEPPSRQPSTESSASKATEVQNEPRSAVTVPDSLGRQPSTESSANKSTEVQNEPRSTVTVPEPPSRQPKTESCASNNTEVTNQTRTKDTLTDTIGKRKSFESAYDGDISQFVDGLSHTEVTPVNSAPEYKRVTEKNADANYENTPNKPNKARRMKRRSKLPKESTSSPPTTESTDKSIKDEDGLRSKGSAKRKQSLKKRRKREVSLLTPPLSSSFYQSERLAMRRPENSGNENNVISVPAVKLSRITNLEIVSHPFQETPSISRGSVSESQNQAFPRMRRLTSSSSVDENTLKMETERQDRNTRTECQRQTSVKQGRSGDKKSGSIGIVGSEMDPNINTDDDFSIYRKLGTEADLYNIRDVDLSYTSSISDGSTKRKNKLEQDPKKCTLQKRSSDLISPTVEHKTKSGSSPEHETKCDESPRQINSPDTSLEIIDLTGVDSSSFDDETESENEETKLKPSSVNSVIEQNENEAQSIESGYSYDVARKTNAAESLLNVERSNNLETHLDSFTGPKSPTVEKSIDKASQHCSQDLGPKSRKRSEEGVTTQKEHTRETSSDTVSYQTKRRTYSERKVTKSPDGSTESEKHEARDKENQSLRVNISRENNSEDSINIEIFGSTYNSGIMPPMRSDSGAFDLHFSDSESDETSSGSDSSVKTTISKAASIKVAEESTKDNETGKDDNQAINDSDSKHSTESEEKARCSKISTEDNSSETDSSDSSTTTTSSSEENKSTCSESKSENSSHSSSSDDDTLKDETKTTIPQNKTNQSAVQDMTENTDEEDTDLEEDMLQAELFDQNTNFEIVEAFNDSPHMRRIAEGHNAEESHAVEEIQNISTEQHQPISLVPTSSVQPTPNRAPKDPIFREPAEPINPPESESPKSNESTYWPFPLSEQEAQRDSATETAQAESGEEVSSTCFDANIIESTVTPPQEPFRVIQETPEAAIEEATIGGTFDIPTSPRSSGPACVENRSDDVNEGEWSISNLLENSNDNWVDWAVQARNELIDAYANDVLPLEESSNTQVKESSEDDIVPK</sequence>
<feature type="compositionally biased region" description="Polar residues" evidence="1">
    <location>
        <begin position="681"/>
        <end position="692"/>
    </location>
</feature>
<feature type="compositionally biased region" description="Polar residues" evidence="1">
    <location>
        <begin position="1407"/>
        <end position="1430"/>
    </location>
</feature>
<feature type="region of interest" description="Disordered" evidence="1">
    <location>
        <begin position="1489"/>
        <end position="1582"/>
    </location>
</feature>
<feature type="compositionally biased region" description="Basic and acidic residues" evidence="1">
    <location>
        <begin position="2189"/>
        <end position="2200"/>
    </location>
</feature>
<feature type="compositionally biased region" description="Basic and acidic residues" evidence="1">
    <location>
        <begin position="2228"/>
        <end position="2238"/>
    </location>
</feature>
<feature type="compositionally biased region" description="Basic and acidic residues" evidence="1">
    <location>
        <begin position="1911"/>
        <end position="1927"/>
    </location>
</feature>
<feature type="region of interest" description="Disordered" evidence="1">
    <location>
        <begin position="88"/>
        <end position="467"/>
    </location>
</feature>
<feature type="compositionally biased region" description="Basic and acidic residues" evidence="1">
    <location>
        <begin position="2038"/>
        <end position="2072"/>
    </location>
</feature>
<feature type="compositionally biased region" description="Basic and acidic residues" evidence="1">
    <location>
        <begin position="348"/>
        <end position="357"/>
    </location>
</feature>
<dbReference type="InParanoid" id="A0A6I9V647"/>
<feature type="region of interest" description="Disordered" evidence="1">
    <location>
        <begin position="1876"/>
        <end position="1976"/>
    </location>
</feature>
<feature type="compositionally biased region" description="Basic residues" evidence="1">
    <location>
        <begin position="145"/>
        <end position="158"/>
    </location>
</feature>
<feature type="compositionally biased region" description="Polar residues" evidence="1">
    <location>
        <begin position="1350"/>
        <end position="1369"/>
    </location>
</feature>
<feature type="compositionally biased region" description="Polar residues" evidence="1">
    <location>
        <begin position="1316"/>
        <end position="1338"/>
    </location>
</feature>
<feature type="compositionally biased region" description="Acidic residues" evidence="1">
    <location>
        <begin position="1814"/>
        <end position="1823"/>
    </location>
</feature>
<protein>
    <submittedName>
        <fullName evidence="3">Serine-rich adhesin for platelets isoform X1</fullName>
    </submittedName>
</protein>
<feature type="compositionally biased region" description="Basic and acidic residues" evidence="1">
    <location>
        <begin position="1499"/>
        <end position="1508"/>
    </location>
</feature>
<feature type="compositionally biased region" description="Basic and acidic residues" evidence="1">
    <location>
        <begin position="445"/>
        <end position="461"/>
    </location>
</feature>
<feature type="compositionally biased region" description="Polar residues" evidence="1">
    <location>
        <begin position="10"/>
        <end position="32"/>
    </location>
</feature>
<feature type="compositionally biased region" description="Polar residues" evidence="1">
    <location>
        <begin position="1967"/>
        <end position="1976"/>
    </location>
</feature>
<feature type="compositionally biased region" description="Basic residues" evidence="1">
    <location>
        <begin position="1559"/>
        <end position="1573"/>
    </location>
</feature>
<feature type="compositionally biased region" description="Polar residues" evidence="1">
    <location>
        <begin position="1003"/>
        <end position="1020"/>
    </location>
</feature>
<feature type="compositionally biased region" description="Basic and acidic residues" evidence="1">
    <location>
        <begin position="374"/>
        <end position="385"/>
    </location>
</feature>
<feature type="compositionally biased region" description="Polar residues" evidence="1">
    <location>
        <begin position="744"/>
        <end position="760"/>
    </location>
</feature>
<feature type="compositionally biased region" description="Polar residues" evidence="1">
    <location>
        <begin position="316"/>
        <end position="327"/>
    </location>
</feature>
<feature type="compositionally biased region" description="Basic and acidic residues" evidence="1">
    <location>
        <begin position="1772"/>
        <end position="1792"/>
    </location>
</feature>
<feature type="compositionally biased region" description="Basic and acidic residues" evidence="1">
    <location>
        <begin position="1954"/>
        <end position="1966"/>
    </location>
</feature>
<feature type="compositionally biased region" description="Low complexity" evidence="1">
    <location>
        <begin position="669"/>
        <end position="680"/>
    </location>
</feature>
<evidence type="ECO:0000313" key="3">
    <source>
        <dbReference type="RefSeq" id="XP_011204905.3"/>
    </source>
</evidence>
<dbReference type="Proteomes" id="UP001652620">
    <property type="component" value="Chromosome 3"/>
</dbReference>
<feature type="region of interest" description="Disordered" evidence="1">
    <location>
        <begin position="2189"/>
        <end position="2285"/>
    </location>
</feature>
<feature type="compositionally biased region" description="Basic residues" evidence="1">
    <location>
        <begin position="1520"/>
        <end position="1530"/>
    </location>
</feature>
<feature type="compositionally biased region" description="Basic and acidic residues" evidence="1">
    <location>
        <begin position="1456"/>
        <end position="1471"/>
    </location>
</feature>
<feature type="region of interest" description="Disordered" evidence="1">
    <location>
        <begin position="1737"/>
        <end position="1833"/>
    </location>
</feature>
<feature type="region of interest" description="Disordered" evidence="1">
    <location>
        <begin position="742"/>
        <end position="761"/>
    </location>
</feature>
<feature type="compositionally biased region" description="Polar residues" evidence="1">
    <location>
        <begin position="46"/>
        <end position="61"/>
    </location>
</feature>
<feature type="compositionally biased region" description="Polar residues" evidence="1">
    <location>
        <begin position="2272"/>
        <end position="2285"/>
    </location>
</feature>
<feature type="compositionally biased region" description="Basic residues" evidence="1">
    <location>
        <begin position="276"/>
        <end position="293"/>
    </location>
</feature>
<feature type="region of interest" description="Disordered" evidence="1">
    <location>
        <begin position="1001"/>
        <end position="1049"/>
    </location>
</feature>
<feature type="compositionally biased region" description="Polar residues" evidence="1">
    <location>
        <begin position="1441"/>
        <end position="1455"/>
    </location>
</feature>
<evidence type="ECO:0000256" key="1">
    <source>
        <dbReference type="SAM" id="MobiDB-lite"/>
    </source>
</evidence>
<dbReference type="RefSeq" id="XP_011204905.3">
    <property type="nucleotide sequence ID" value="XM_011206603.4"/>
</dbReference>